<evidence type="ECO:0000256" key="7">
    <source>
        <dbReference type="ARBA" id="ARBA00023224"/>
    </source>
</evidence>
<dbReference type="EMBL" id="RQTK01000224">
    <property type="protein sequence ID" value="RUS83940.1"/>
    <property type="molecule type" value="Genomic_DNA"/>
</dbReference>
<keyword evidence="4" id="KW-0297">G-protein coupled receptor</keyword>
<feature type="transmembrane region" description="Helical" evidence="8">
    <location>
        <begin position="342"/>
        <end position="363"/>
    </location>
</feature>
<evidence type="ECO:0000313" key="11">
    <source>
        <dbReference type="Proteomes" id="UP000271974"/>
    </source>
</evidence>
<feature type="transmembrane region" description="Helical" evidence="8">
    <location>
        <begin position="147"/>
        <end position="165"/>
    </location>
</feature>
<dbReference type="AlphaFoldDB" id="A0A3S1BHC1"/>
<evidence type="ECO:0000256" key="6">
    <source>
        <dbReference type="ARBA" id="ARBA00023170"/>
    </source>
</evidence>
<name>A0A3S1BHC1_ELYCH</name>
<evidence type="ECO:0000256" key="2">
    <source>
        <dbReference type="ARBA" id="ARBA00022692"/>
    </source>
</evidence>
<evidence type="ECO:0000256" key="4">
    <source>
        <dbReference type="ARBA" id="ARBA00023040"/>
    </source>
</evidence>
<keyword evidence="3 8" id="KW-1133">Transmembrane helix</keyword>
<dbReference type="PROSITE" id="PS50262">
    <property type="entry name" value="G_PROTEIN_RECEP_F1_2"/>
    <property type="match status" value="1"/>
</dbReference>
<evidence type="ECO:0000313" key="10">
    <source>
        <dbReference type="EMBL" id="RUS83940.1"/>
    </source>
</evidence>
<dbReference type="PANTHER" id="PTHR24243">
    <property type="entry name" value="G-PROTEIN COUPLED RECEPTOR"/>
    <property type="match status" value="1"/>
</dbReference>
<gene>
    <name evidence="10" type="ORF">EGW08_008295</name>
</gene>
<organism evidence="10 11">
    <name type="scientific">Elysia chlorotica</name>
    <name type="common">Eastern emerald elysia</name>
    <name type="synonym">Sea slug</name>
    <dbReference type="NCBI Taxonomy" id="188477"/>
    <lineage>
        <taxon>Eukaryota</taxon>
        <taxon>Metazoa</taxon>
        <taxon>Spiralia</taxon>
        <taxon>Lophotrochozoa</taxon>
        <taxon>Mollusca</taxon>
        <taxon>Gastropoda</taxon>
        <taxon>Heterobranchia</taxon>
        <taxon>Euthyneura</taxon>
        <taxon>Panpulmonata</taxon>
        <taxon>Sacoglossa</taxon>
        <taxon>Placobranchoidea</taxon>
        <taxon>Plakobranchidae</taxon>
        <taxon>Elysia</taxon>
    </lineage>
</organism>
<dbReference type="GO" id="GO:0004930">
    <property type="term" value="F:G protein-coupled receptor activity"/>
    <property type="evidence" value="ECO:0007669"/>
    <property type="project" value="UniProtKB-KW"/>
</dbReference>
<dbReference type="GO" id="GO:0016020">
    <property type="term" value="C:membrane"/>
    <property type="evidence" value="ECO:0007669"/>
    <property type="project" value="UniProtKB-SubCell"/>
</dbReference>
<dbReference type="PANTHER" id="PTHR24243:SF208">
    <property type="entry name" value="PYROKININ-1 RECEPTOR"/>
    <property type="match status" value="1"/>
</dbReference>
<comment type="caution">
    <text evidence="10">The sequence shown here is derived from an EMBL/GenBank/DDBJ whole genome shotgun (WGS) entry which is preliminary data.</text>
</comment>
<keyword evidence="5 8" id="KW-0472">Membrane</keyword>
<proteinExistence type="predicted"/>
<dbReference type="Gene3D" id="1.20.1070.10">
    <property type="entry name" value="Rhodopsin 7-helix transmembrane proteins"/>
    <property type="match status" value="1"/>
</dbReference>
<sequence>MGSVRESLVVSNISVTADGHNGSFMSAMMAEGQLNRSSGPGDLGNTASSTLSPPGQAEFPAHLFRPAASSLQKFAMPVVLSAGVLGGLALVTVFTRTPLRRSALANYLTAAGVTNTVYLLCSGVHWVTLHQGWPVQNVTGVCQLTMFALHLSKFLATWYLILAHLERFIHQFSGRPPSAGQVGAPRAWQDSAAGGEAALLSPRVRKWCGMFRAKCIIIVVFIFSMVGFLHYIWTYMVIGGICMIMQESLKHIVRLHKVEIFASIFLPVLLIIVIDAALLGQMLHRLSVRLMRRASSPPRGPGLPALAHQAHQRRRVARSPSIGKSGETEIDLSHEQGRATGVVVLEGVLFAAVLLPFSVMAIRSQFRMPTQRDIEVQTLIEELVKVNAAVKFFLYFVMLRSFRRGFLYLVCCCCRRGGDQQGESLQETSV</sequence>
<dbReference type="STRING" id="188477.A0A3S1BHC1"/>
<evidence type="ECO:0000256" key="5">
    <source>
        <dbReference type="ARBA" id="ARBA00023136"/>
    </source>
</evidence>
<dbReference type="InterPro" id="IPR017452">
    <property type="entry name" value="GPCR_Rhodpsn_7TM"/>
</dbReference>
<evidence type="ECO:0000256" key="8">
    <source>
        <dbReference type="SAM" id="Phobius"/>
    </source>
</evidence>
<comment type="subcellular location">
    <subcellularLocation>
        <location evidence="1">Membrane</location>
        <topology evidence="1">Multi-pass membrane protein</topology>
    </subcellularLocation>
</comment>
<dbReference type="OrthoDB" id="6074760at2759"/>
<evidence type="ECO:0000256" key="3">
    <source>
        <dbReference type="ARBA" id="ARBA00022989"/>
    </source>
</evidence>
<dbReference type="SUPFAM" id="SSF81321">
    <property type="entry name" value="Family A G protein-coupled receptor-like"/>
    <property type="match status" value="1"/>
</dbReference>
<protein>
    <recommendedName>
        <fullName evidence="9">G-protein coupled receptors family 1 profile domain-containing protein</fullName>
    </recommendedName>
</protein>
<evidence type="ECO:0000259" key="9">
    <source>
        <dbReference type="PROSITE" id="PS50262"/>
    </source>
</evidence>
<keyword evidence="11" id="KW-1185">Reference proteome</keyword>
<feature type="transmembrane region" description="Helical" evidence="8">
    <location>
        <begin position="74"/>
        <end position="95"/>
    </location>
</feature>
<keyword evidence="7" id="KW-0807">Transducer</keyword>
<feature type="domain" description="G-protein coupled receptors family 1 profile" evidence="9">
    <location>
        <begin position="86"/>
        <end position="395"/>
    </location>
</feature>
<feature type="transmembrane region" description="Helical" evidence="8">
    <location>
        <begin position="258"/>
        <end position="283"/>
    </location>
</feature>
<keyword evidence="6" id="KW-0675">Receptor</keyword>
<accession>A0A3S1BHC1</accession>
<reference evidence="10 11" key="1">
    <citation type="submission" date="2019-01" db="EMBL/GenBank/DDBJ databases">
        <title>A draft genome assembly of the solar-powered sea slug Elysia chlorotica.</title>
        <authorList>
            <person name="Cai H."/>
            <person name="Li Q."/>
            <person name="Fang X."/>
            <person name="Li J."/>
            <person name="Curtis N.E."/>
            <person name="Altenburger A."/>
            <person name="Shibata T."/>
            <person name="Feng M."/>
            <person name="Maeda T."/>
            <person name="Schwartz J.A."/>
            <person name="Shigenobu S."/>
            <person name="Lundholm N."/>
            <person name="Nishiyama T."/>
            <person name="Yang H."/>
            <person name="Hasebe M."/>
            <person name="Li S."/>
            <person name="Pierce S.K."/>
            <person name="Wang J."/>
        </authorList>
    </citation>
    <scope>NUCLEOTIDE SEQUENCE [LARGE SCALE GENOMIC DNA]</scope>
    <source>
        <strain evidence="10">EC2010</strain>
        <tissue evidence="10">Whole organism of an adult</tissue>
    </source>
</reference>
<feature type="transmembrane region" description="Helical" evidence="8">
    <location>
        <begin position="107"/>
        <end position="127"/>
    </location>
</feature>
<evidence type="ECO:0000256" key="1">
    <source>
        <dbReference type="ARBA" id="ARBA00004141"/>
    </source>
</evidence>
<feature type="transmembrane region" description="Helical" evidence="8">
    <location>
        <begin position="215"/>
        <end position="238"/>
    </location>
</feature>
<dbReference type="Proteomes" id="UP000271974">
    <property type="component" value="Unassembled WGS sequence"/>
</dbReference>
<keyword evidence="2 8" id="KW-0812">Transmembrane</keyword>